<dbReference type="InterPro" id="IPR017517">
    <property type="entry name" value="Maleyloyr_isom"/>
</dbReference>
<feature type="domain" description="Mycothiol-dependent maleylpyruvate isomerase metal-binding" evidence="1">
    <location>
        <begin position="26"/>
        <end position="172"/>
    </location>
</feature>
<dbReference type="EMBL" id="JBEZUR010000009">
    <property type="protein sequence ID" value="MEU3554383.1"/>
    <property type="molecule type" value="Genomic_DNA"/>
</dbReference>
<dbReference type="Pfam" id="PF11716">
    <property type="entry name" value="MDMPI_N"/>
    <property type="match status" value="1"/>
</dbReference>
<dbReference type="NCBIfam" id="TIGR03083">
    <property type="entry name" value="maleylpyruvate isomerase family mycothiol-dependent enzyme"/>
    <property type="match status" value="1"/>
</dbReference>
<dbReference type="RefSeq" id="WP_108955775.1">
    <property type="nucleotide sequence ID" value="NZ_BEVZ01000006.1"/>
</dbReference>
<dbReference type="Proteomes" id="UP001550850">
    <property type="component" value="Unassembled WGS sequence"/>
</dbReference>
<evidence type="ECO:0000259" key="1">
    <source>
        <dbReference type="Pfam" id="PF11716"/>
    </source>
</evidence>
<dbReference type="SUPFAM" id="SSF109854">
    <property type="entry name" value="DinB/YfiT-like putative metalloenzymes"/>
    <property type="match status" value="1"/>
</dbReference>
<evidence type="ECO:0000313" key="2">
    <source>
        <dbReference type="EMBL" id="MEU3554383.1"/>
    </source>
</evidence>
<keyword evidence="3" id="KW-1185">Reference proteome</keyword>
<sequence length="270" mass="29357">MTTATTVSARDIPRTPAVQARRVNEAEVRASVDILGSLPPQAWSRPTACTGWTVRDMAAHEVGQYEELVKPWLMVTRVRRARAAHPGLGALDGHNEVQVEDRADLPGEQLVEELDRFGSRGVRSLGRMPAPARRRLRTSMVFPEGRTLPEDSIEYLHDVLVARDPWMHRVDISDATGAELVLGAHDQEIMRQILLDLALGWTGPPCQLELSGPLGGSYRIGDLAGPPAVTLRADAVVLARHLSGRPARGEIALEGDEETAAALAAARVIF</sequence>
<comment type="caution">
    <text evidence="2">The sequence shown here is derived from an EMBL/GenBank/DDBJ whole genome shotgun (WGS) entry which is preliminary data.</text>
</comment>
<proteinExistence type="predicted"/>
<dbReference type="GO" id="GO:0016853">
    <property type="term" value="F:isomerase activity"/>
    <property type="evidence" value="ECO:0007669"/>
    <property type="project" value="UniProtKB-KW"/>
</dbReference>
<reference evidence="2 3" key="1">
    <citation type="submission" date="2024-06" db="EMBL/GenBank/DDBJ databases">
        <title>The Natural Products Discovery Center: Release of the First 8490 Sequenced Strains for Exploring Actinobacteria Biosynthetic Diversity.</title>
        <authorList>
            <person name="Kalkreuter E."/>
            <person name="Kautsar S.A."/>
            <person name="Yang D."/>
            <person name="Bader C.D."/>
            <person name="Teijaro C.N."/>
            <person name="Fluegel L."/>
            <person name="Davis C.M."/>
            <person name="Simpson J.R."/>
            <person name="Lauterbach L."/>
            <person name="Steele A.D."/>
            <person name="Gui C."/>
            <person name="Meng S."/>
            <person name="Li G."/>
            <person name="Viehrig K."/>
            <person name="Ye F."/>
            <person name="Su P."/>
            <person name="Kiefer A.F."/>
            <person name="Nichols A."/>
            <person name="Cepeda A.J."/>
            <person name="Yan W."/>
            <person name="Fan B."/>
            <person name="Jiang Y."/>
            <person name="Adhikari A."/>
            <person name="Zheng C.-J."/>
            <person name="Schuster L."/>
            <person name="Cowan T.M."/>
            <person name="Smanski M.J."/>
            <person name="Chevrette M.G."/>
            <person name="De Carvalho L.P.S."/>
            <person name="Shen B."/>
        </authorList>
    </citation>
    <scope>NUCLEOTIDE SEQUENCE [LARGE SCALE GENOMIC DNA]</scope>
    <source>
        <strain evidence="2 3">NPDC038104</strain>
    </source>
</reference>
<protein>
    <submittedName>
        <fullName evidence="2">Maleylpyruvate isomerase family mycothiol-dependent enzyme</fullName>
    </submittedName>
</protein>
<dbReference type="InterPro" id="IPR034660">
    <property type="entry name" value="DinB/YfiT-like"/>
</dbReference>
<dbReference type="Gene3D" id="1.20.120.450">
    <property type="entry name" value="dinb family like domain"/>
    <property type="match status" value="1"/>
</dbReference>
<organism evidence="2 3">
    <name type="scientific">Streptomyces fragilis</name>
    <dbReference type="NCBI Taxonomy" id="67301"/>
    <lineage>
        <taxon>Bacteria</taxon>
        <taxon>Bacillati</taxon>
        <taxon>Actinomycetota</taxon>
        <taxon>Actinomycetes</taxon>
        <taxon>Kitasatosporales</taxon>
        <taxon>Streptomycetaceae</taxon>
        <taxon>Streptomyces</taxon>
    </lineage>
</organism>
<name>A0ABV2YF80_9ACTN</name>
<gene>
    <name evidence="2" type="ORF">AB0E65_09195</name>
</gene>
<dbReference type="InterPro" id="IPR024344">
    <property type="entry name" value="MDMPI_metal-binding"/>
</dbReference>
<evidence type="ECO:0000313" key="3">
    <source>
        <dbReference type="Proteomes" id="UP001550850"/>
    </source>
</evidence>
<keyword evidence="2" id="KW-0413">Isomerase</keyword>
<accession>A0ABV2YF80</accession>